<evidence type="ECO:0000313" key="2">
    <source>
        <dbReference type="Proteomes" id="UP000014285"/>
    </source>
</evidence>
<dbReference type="AlphaFoldDB" id="A0A829GYU3"/>
<dbReference type="Gene3D" id="1.20.90.10">
    <property type="entry name" value="Phospholipase A2 domain"/>
    <property type="match status" value="1"/>
</dbReference>
<organism evidence="1 2">
    <name type="scientific">Lacticaseibacillus paracasei subsp. tolerans Lpl14</name>
    <dbReference type="NCBI Taxonomy" id="1256229"/>
    <lineage>
        <taxon>Bacteria</taxon>
        <taxon>Bacillati</taxon>
        <taxon>Bacillota</taxon>
        <taxon>Bacilli</taxon>
        <taxon>Lactobacillales</taxon>
        <taxon>Lactobacillaceae</taxon>
        <taxon>Lacticaseibacillus</taxon>
    </lineage>
</organism>
<dbReference type="GO" id="GO:0050482">
    <property type="term" value="P:arachidonate secretion"/>
    <property type="evidence" value="ECO:0007669"/>
    <property type="project" value="InterPro"/>
</dbReference>
<comment type="caution">
    <text evidence="1">The sequence shown here is derived from an EMBL/GenBank/DDBJ whole genome shotgun (WGS) entry which is preliminary data.</text>
</comment>
<reference evidence="1 2" key="1">
    <citation type="journal article" date="2013" name="PLoS ONE">
        <title>Lactobacillus paracasei comparative genomics: towards species pan-genome definition and exploitation of diversity.</title>
        <authorList>
            <person name="Smokvina T."/>
            <person name="Wels M."/>
            <person name="Polka J."/>
            <person name="Chervaux C."/>
            <person name="Brisse S."/>
            <person name="Boekhorst J."/>
            <person name="van Hylckama Vlieg J.E."/>
            <person name="Siezen R.J."/>
        </authorList>
    </citation>
    <scope>NUCLEOTIDE SEQUENCE [LARGE SCALE GENOMIC DNA]</scope>
    <source>
        <strain evidence="1 2">Lpl14</strain>
    </source>
</reference>
<dbReference type="InterPro" id="IPR036444">
    <property type="entry name" value="PLipase_A2_dom_sf"/>
</dbReference>
<dbReference type="SUPFAM" id="SSF48619">
    <property type="entry name" value="Phospholipase A2, PLA2"/>
    <property type="match status" value="1"/>
</dbReference>
<protein>
    <submittedName>
        <fullName evidence="1">Uncharacterized protein</fullName>
    </submittedName>
</protein>
<dbReference type="GO" id="GO:0004623">
    <property type="term" value="F:phospholipase A2 activity"/>
    <property type="evidence" value="ECO:0007669"/>
    <property type="project" value="InterPro"/>
</dbReference>
<dbReference type="GO" id="GO:0006644">
    <property type="term" value="P:phospholipid metabolic process"/>
    <property type="evidence" value="ECO:0007669"/>
    <property type="project" value="InterPro"/>
</dbReference>
<proteinExistence type="predicted"/>
<evidence type="ECO:0000313" key="1">
    <source>
        <dbReference type="EMBL" id="EPC66496.1"/>
    </source>
</evidence>
<accession>A0A829GYU3</accession>
<sequence length="184" mass="20421">MKRIIVLLGIVIGIVLCSGKSVSASENVPINDTYTNEQRKAIETVEKFIEYDDKGIPEVNVSEAYRENPSEMTLLYANQINSLSRSVKTDGVEKTVGRIKRALFPIGSWGNYCGKGNNGWSKNPVDNLDAARREHDKCFKGFSMKSAACNRAFIKRLLPIVQRGGFSAKGLYASAAITLFKHWT</sequence>
<gene>
    <name evidence="1" type="ORF">Lpl14_03146</name>
</gene>
<name>A0A829GYU3_LACPA</name>
<dbReference type="RefSeq" id="WP_016372810.1">
    <property type="nucleotide sequence ID" value="NZ_ANKB01000007.1"/>
</dbReference>
<dbReference type="Proteomes" id="UP000014285">
    <property type="component" value="Unassembled WGS sequence"/>
</dbReference>
<dbReference type="EMBL" id="ANKB01000007">
    <property type="protein sequence ID" value="EPC66496.1"/>
    <property type="molecule type" value="Genomic_DNA"/>
</dbReference>